<evidence type="ECO:0000256" key="3">
    <source>
        <dbReference type="SAM" id="Coils"/>
    </source>
</evidence>
<dbReference type="PIRSF" id="PIRSF004555">
    <property type="entry name" value="UCP004555"/>
    <property type="match status" value="1"/>
</dbReference>
<proteinExistence type="inferred from homology"/>
<dbReference type="Gene3D" id="3.30.1310.10">
    <property type="entry name" value="Nucleoid-associated protein YbaB-like domain"/>
    <property type="match status" value="1"/>
</dbReference>
<sequence>MPGLPGPFNMAKAMKSLQKFQQSLESLQQELAERTVEASAGGGAVTAVADGSGRLRALRIDPTAVDPSDLEMLQDVIVAAANEALRQAKVMVEREMARLYEELGLPGLPGA</sequence>
<gene>
    <name evidence="4" type="ORF">VLY81_12695</name>
</gene>
<dbReference type="SUPFAM" id="SSF82607">
    <property type="entry name" value="YbaB-like"/>
    <property type="match status" value="1"/>
</dbReference>
<dbReference type="RefSeq" id="WP_324668572.1">
    <property type="nucleotide sequence ID" value="NZ_CP141614.1"/>
</dbReference>
<evidence type="ECO:0000256" key="1">
    <source>
        <dbReference type="ARBA" id="ARBA00023125"/>
    </source>
</evidence>
<keyword evidence="2" id="KW-0963">Cytoplasm</keyword>
<comment type="subunit">
    <text evidence="2">Homodimer.</text>
</comment>
<evidence type="ECO:0000256" key="2">
    <source>
        <dbReference type="HAMAP-Rule" id="MF_00274"/>
    </source>
</evidence>
<name>A0ABZ1BNW0_9FIRM</name>
<dbReference type="PANTHER" id="PTHR33449:SF1">
    <property type="entry name" value="NUCLEOID-ASSOCIATED PROTEIN YBAB"/>
    <property type="match status" value="1"/>
</dbReference>
<dbReference type="InterPro" id="IPR036894">
    <property type="entry name" value="YbaB-like_sf"/>
</dbReference>
<comment type="function">
    <text evidence="2">Binds to DNA and alters its conformation. May be involved in regulation of gene expression, nucleoid organization and DNA protection.</text>
</comment>
<keyword evidence="3" id="KW-0175">Coiled coil</keyword>
<evidence type="ECO:0000313" key="5">
    <source>
        <dbReference type="Proteomes" id="UP001333102"/>
    </source>
</evidence>
<comment type="subcellular location">
    <subcellularLocation>
        <location evidence="2">Cytoplasm</location>
        <location evidence="2">Nucleoid</location>
    </subcellularLocation>
</comment>
<reference evidence="5" key="1">
    <citation type="submission" date="2023-12" db="EMBL/GenBank/DDBJ databases">
        <title>Novel isolates from deep terrestrial aquifers shed light on the physiology and ecology of the class Limnochordia.</title>
        <authorList>
            <person name="Karnachuk O.V."/>
            <person name="Lukina A.P."/>
            <person name="Avakyan M.R."/>
            <person name="Kadnikov V."/>
            <person name="Begmatov S."/>
            <person name="Beletsky A.V."/>
            <person name="Mardanov A.V."/>
            <person name="Ravin N.V."/>
        </authorList>
    </citation>
    <scope>NUCLEOTIDE SEQUENCE [LARGE SCALE GENOMIC DNA]</scope>
    <source>
        <strain evidence="5">LN</strain>
    </source>
</reference>
<accession>A0ABZ1BNW0</accession>
<keyword evidence="5" id="KW-1185">Reference proteome</keyword>
<keyword evidence="1 2" id="KW-0238">DNA-binding</keyword>
<dbReference type="InterPro" id="IPR004401">
    <property type="entry name" value="YbaB/EbfC"/>
</dbReference>
<comment type="similarity">
    <text evidence="2">Belongs to the YbaB/EbfC family.</text>
</comment>
<evidence type="ECO:0000313" key="4">
    <source>
        <dbReference type="EMBL" id="WRP14265.1"/>
    </source>
</evidence>
<dbReference type="HAMAP" id="MF_00274">
    <property type="entry name" value="DNA_YbaB_EbfC"/>
    <property type="match status" value="1"/>
</dbReference>
<dbReference type="PANTHER" id="PTHR33449">
    <property type="entry name" value="NUCLEOID-ASSOCIATED PROTEIN YBAB"/>
    <property type="match status" value="1"/>
</dbReference>
<protein>
    <recommendedName>
        <fullName evidence="2">Nucleoid-associated protein VLY81_12695</fullName>
    </recommendedName>
</protein>
<dbReference type="Pfam" id="PF02575">
    <property type="entry name" value="YbaB_DNA_bd"/>
    <property type="match status" value="1"/>
</dbReference>
<organism evidence="4 5">
    <name type="scientific">Geochorda subterranea</name>
    <dbReference type="NCBI Taxonomy" id="3109564"/>
    <lineage>
        <taxon>Bacteria</taxon>
        <taxon>Bacillati</taxon>
        <taxon>Bacillota</taxon>
        <taxon>Limnochordia</taxon>
        <taxon>Limnochordales</taxon>
        <taxon>Geochordaceae</taxon>
        <taxon>Geochorda</taxon>
    </lineage>
</organism>
<feature type="coiled-coil region" evidence="3">
    <location>
        <begin position="10"/>
        <end position="37"/>
    </location>
</feature>
<dbReference type="Proteomes" id="UP001333102">
    <property type="component" value="Chromosome"/>
</dbReference>
<dbReference type="EMBL" id="CP141614">
    <property type="protein sequence ID" value="WRP14265.1"/>
    <property type="molecule type" value="Genomic_DNA"/>
</dbReference>
<dbReference type="NCBIfam" id="TIGR00103">
    <property type="entry name" value="DNA_YbaB_EbfC"/>
    <property type="match status" value="1"/>
</dbReference>